<dbReference type="PANTHER" id="PTHR43543">
    <property type="entry name" value="MALONIC SEMIALDEHYDE REDUCTASE RUTE-RELATED"/>
    <property type="match status" value="1"/>
</dbReference>
<organism evidence="2 3">
    <name type="scientific">Cyclotella cryptica</name>
    <dbReference type="NCBI Taxonomy" id="29204"/>
    <lineage>
        <taxon>Eukaryota</taxon>
        <taxon>Sar</taxon>
        <taxon>Stramenopiles</taxon>
        <taxon>Ochrophyta</taxon>
        <taxon>Bacillariophyta</taxon>
        <taxon>Coscinodiscophyceae</taxon>
        <taxon>Thalassiosirophycidae</taxon>
        <taxon>Stephanodiscales</taxon>
        <taxon>Stephanodiscaceae</taxon>
        <taxon>Cyclotella</taxon>
    </lineage>
</organism>
<dbReference type="EMBL" id="JABMIG020000021">
    <property type="protein sequence ID" value="KAL3802208.1"/>
    <property type="molecule type" value="Genomic_DNA"/>
</dbReference>
<gene>
    <name evidence="2" type="ORF">HJC23_001752</name>
</gene>
<proteinExistence type="predicted"/>
<dbReference type="InterPro" id="IPR050461">
    <property type="entry name" value="Nitroreductase_HadB/RutE"/>
</dbReference>
<comment type="caution">
    <text evidence="2">The sequence shown here is derived from an EMBL/GenBank/DDBJ whole genome shotgun (WGS) entry which is preliminary data.</text>
</comment>
<accession>A0ABD3QPH2</accession>
<evidence type="ECO:0000313" key="2">
    <source>
        <dbReference type="EMBL" id="KAL3802208.1"/>
    </source>
</evidence>
<dbReference type="AlphaFoldDB" id="A0ABD3QPH2"/>
<dbReference type="InterPro" id="IPR029479">
    <property type="entry name" value="Nitroreductase"/>
</dbReference>
<sequence>MKPFPTATATTTTKSLSTAFIKRARSTSALQADANVKLQAFRQVVHARKSTKKFEPNRIVPDGVWRDILGMTLTSPSGFNLQPTHILLLRSSPIKSTLSKHAMLGVGNQYRTVDASGIAVFCTDLEPSKRIDRVYELEREGGVREEGYMAVLRVAATFLTGEANTHGPTWGGGSSAHLSTFFKQSFTKAMSPVQPMPSMENVESWSYKNAGIMAQMYTMAATAHGLSTCIMEGFDSRRAKEILRIPDRYGVPLMVATGYEFGSPAVIHEDVPEDDNDLLDAASQHRRTPRLDMNEVFFGESFGEPLDFLMESNLQFEKKAVA</sequence>
<name>A0ABD3QPH2_9STRA</name>
<dbReference type="SUPFAM" id="SSF55469">
    <property type="entry name" value="FMN-dependent nitroreductase-like"/>
    <property type="match status" value="1"/>
</dbReference>
<evidence type="ECO:0000313" key="3">
    <source>
        <dbReference type="Proteomes" id="UP001516023"/>
    </source>
</evidence>
<dbReference type="PANTHER" id="PTHR43543:SF1">
    <property type="entry name" value="MALONIC SEMIALDEHYDE REDUCTASE RUTE-RELATED"/>
    <property type="match status" value="1"/>
</dbReference>
<reference evidence="2 3" key="1">
    <citation type="journal article" date="2020" name="G3 (Bethesda)">
        <title>Improved Reference Genome for Cyclotella cryptica CCMP332, a Model for Cell Wall Morphogenesis, Salinity Adaptation, and Lipid Production in Diatoms (Bacillariophyta).</title>
        <authorList>
            <person name="Roberts W.R."/>
            <person name="Downey K.M."/>
            <person name="Ruck E.C."/>
            <person name="Traller J.C."/>
            <person name="Alverson A.J."/>
        </authorList>
    </citation>
    <scope>NUCLEOTIDE SEQUENCE [LARGE SCALE GENOMIC DNA]</scope>
    <source>
        <strain evidence="2 3">CCMP332</strain>
    </source>
</reference>
<dbReference type="Proteomes" id="UP001516023">
    <property type="component" value="Unassembled WGS sequence"/>
</dbReference>
<feature type="domain" description="Nitroreductase" evidence="1">
    <location>
        <begin position="47"/>
        <end position="259"/>
    </location>
</feature>
<evidence type="ECO:0000259" key="1">
    <source>
        <dbReference type="Pfam" id="PF00881"/>
    </source>
</evidence>
<dbReference type="InterPro" id="IPR000415">
    <property type="entry name" value="Nitroreductase-like"/>
</dbReference>
<protein>
    <recommendedName>
        <fullName evidence="1">Nitroreductase domain-containing protein</fullName>
    </recommendedName>
</protein>
<dbReference type="Gene3D" id="3.40.109.10">
    <property type="entry name" value="NADH Oxidase"/>
    <property type="match status" value="1"/>
</dbReference>
<dbReference type="Pfam" id="PF00881">
    <property type="entry name" value="Nitroreductase"/>
    <property type="match status" value="1"/>
</dbReference>
<keyword evidence="3" id="KW-1185">Reference proteome</keyword>